<dbReference type="Pfam" id="PF05938">
    <property type="entry name" value="Self-incomp_S1"/>
    <property type="match status" value="1"/>
</dbReference>
<evidence type="ECO:0000313" key="7">
    <source>
        <dbReference type="EMBL" id="PNT29227.1"/>
    </source>
</evidence>
<dbReference type="EMBL" id="CM009295">
    <property type="protein sequence ID" value="PNT29227.1"/>
    <property type="molecule type" value="Genomic_DNA"/>
</dbReference>
<gene>
    <name evidence="7" type="ORF">POPTR_006G017800</name>
</gene>
<evidence type="ECO:0000256" key="6">
    <source>
        <dbReference type="RuleBase" id="RU367044"/>
    </source>
</evidence>
<comment type="subcellular location">
    <subcellularLocation>
        <location evidence="1 6">Secreted</location>
    </subcellularLocation>
</comment>
<dbReference type="GO" id="GO:0060320">
    <property type="term" value="P:rejection of self pollen"/>
    <property type="evidence" value="ECO:0007669"/>
    <property type="project" value="UniProtKB-KW"/>
</dbReference>
<sequence>MTLVKSCSNVESVTFDFCKHISGKTLFYCTFTWQDSPTLHWFDIYENGRDADYCDWSVKPSGPCR</sequence>
<accession>A0A2K1ZVB4</accession>
<keyword evidence="3 6" id="KW-0713">Self-incompatibility</keyword>
<keyword evidence="5" id="KW-0732">Signal</keyword>
<protein>
    <recommendedName>
        <fullName evidence="6">S-protein homolog</fullName>
    </recommendedName>
</protein>
<organism evidence="7 8">
    <name type="scientific">Populus trichocarpa</name>
    <name type="common">Western balsam poplar</name>
    <name type="synonym">Populus balsamifera subsp. trichocarpa</name>
    <dbReference type="NCBI Taxonomy" id="3694"/>
    <lineage>
        <taxon>Eukaryota</taxon>
        <taxon>Viridiplantae</taxon>
        <taxon>Streptophyta</taxon>
        <taxon>Embryophyta</taxon>
        <taxon>Tracheophyta</taxon>
        <taxon>Spermatophyta</taxon>
        <taxon>Magnoliopsida</taxon>
        <taxon>eudicotyledons</taxon>
        <taxon>Gunneridae</taxon>
        <taxon>Pentapetalae</taxon>
        <taxon>rosids</taxon>
        <taxon>fabids</taxon>
        <taxon>Malpighiales</taxon>
        <taxon>Salicaceae</taxon>
        <taxon>Saliceae</taxon>
        <taxon>Populus</taxon>
    </lineage>
</organism>
<evidence type="ECO:0000256" key="5">
    <source>
        <dbReference type="ARBA" id="ARBA00022729"/>
    </source>
</evidence>
<dbReference type="Proteomes" id="UP000006729">
    <property type="component" value="Chromosome 6"/>
</dbReference>
<evidence type="ECO:0000313" key="8">
    <source>
        <dbReference type="Proteomes" id="UP000006729"/>
    </source>
</evidence>
<dbReference type="InterPro" id="IPR010264">
    <property type="entry name" value="Self-incomp_S1"/>
</dbReference>
<evidence type="ECO:0000256" key="2">
    <source>
        <dbReference type="ARBA" id="ARBA00005581"/>
    </source>
</evidence>
<name>A0A2K1ZVB4_POPTR</name>
<dbReference type="PANTHER" id="PTHR31232">
    <property type="match status" value="1"/>
</dbReference>
<proteinExistence type="inferred from homology"/>
<keyword evidence="4 6" id="KW-0964">Secreted</keyword>
<comment type="similarity">
    <text evidence="2 6">Belongs to the plant self-incompatibility (S1) protein family.</text>
</comment>
<dbReference type="PANTHER" id="PTHR31232:SF43">
    <property type="entry name" value="S-PROTEIN HOMOLOG 29-RELATED"/>
    <property type="match status" value="1"/>
</dbReference>
<evidence type="ECO:0000256" key="4">
    <source>
        <dbReference type="ARBA" id="ARBA00022525"/>
    </source>
</evidence>
<evidence type="ECO:0000256" key="1">
    <source>
        <dbReference type="ARBA" id="ARBA00004613"/>
    </source>
</evidence>
<keyword evidence="8" id="KW-1185">Reference proteome</keyword>
<evidence type="ECO:0000256" key="3">
    <source>
        <dbReference type="ARBA" id="ARBA00022471"/>
    </source>
</evidence>
<dbReference type="InParanoid" id="A0A2K1ZVB4"/>
<reference evidence="7 8" key="1">
    <citation type="journal article" date="2006" name="Science">
        <title>The genome of black cottonwood, Populus trichocarpa (Torr. &amp; Gray).</title>
        <authorList>
            <person name="Tuskan G.A."/>
            <person name="Difazio S."/>
            <person name="Jansson S."/>
            <person name="Bohlmann J."/>
            <person name="Grigoriev I."/>
            <person name="Hellsten U."/>
            <person name="Putnam N."/>
            <person name="Ralph S."/>
            <person name="Rombauts S."/>
            <person name="Salamov A."/>
            <person name="Schein J."/>
            <person name="Sterck L."/>
            <person name="Aerts A."/>
            <person name="Bhalerao R.R."/>
            <person name="Bhalerao R.P."/>
            <person name="Blaudez D."/>
            <person name="Boerjan W."/>
            <person name="Brun A."/>
            <person name="Brunner A."/>
            <person name="Busov V."/>
            <person name="Campbell M."/>
            <person name="Carlson J."/>
            <person name="Chalot M."/>
            <person name="Chapman J."/>
            <person name="Chen G.L."/>
            <person name="Cooper D."/>
            <person name="Coutinho P.M."/>
            <person name="Couturier J."/>
            <person name="Covert S."/>
            <person name="Cronk Q."/>
            <person name="Cunningham R."/>
            <person name="Davis J."/>
            <person name="Degroeve S."/>
            <person name="Dejardin A."/>
            <person name="Depamphilis C."/>
            <person name="Detter J."/>
            <person name="Dirks B."/>
            <person name="Dubchak I."/>
            <person name="Duplessis S."/>
            <person name="Ehlting J."/>
            <person name="Ellis B."/>
            <person name="Gendler K."/>
            <person name="Goodstein D."/>
            <person name="Gribskov M."/>
            <person name="Grimwood J."/>
            <person name="Groover A."/>
            <person name="Gunter L."/>
            <person name="Hamberger B."/>
            <person name="Heinze B."/>
            <person name="Helariutta Y."/>
            <person name="Henrissat B."/>
            <person name="Holligan D."/>
            <person name="Holt R."/>
            <person name="Huang W."/>
            <person name="Islam-Faridi N."/>
            <person name="Jones S."/>
            <person name="Jones-Rhoades M."/>
            <person name="Jorgensen R."/>
            <person name="Joshi C."/>
            <person name="Kangasjarvi J."/>
            <person name="Karlsson J."/>
            <person name="Kelleher C."/>
            <person name="Kirkpatrick R."/>
            <person name="Kirst M."/>
            <person name="Kohler A."/>
            <person name="Kalluri U."/>
            <person name="Larimer F."/>
            <person name="Leebens-Mack J."/>
            <person name="Leple J.C."/>
            <person name="Locascio P."/>
            <person name="Lou Y."/>
            <person name="Lucas S."/>
            <person name="Martin F."/>
            <person name="Montanini B."/>
            <person name="Napoli C."/>
            <person name="Nelson D.R."/>
            <person name="Nelson C."/>
            <person name="Nieminen K."/>
            <person name="Nilsson O."/>
            <person name="Pereda V."/>
            <person name="Peter G."/>
            <person name="Philippe R."/>
            <person name="Pilate G."/>
            <person name="Poliakov A."/>
            <person name="Razumovskaya J."/>
            <person name="Richardson P."/>
            <person name="Rinaldi C."/>
            <person name="Ritland K."/>
            <person name="Rouze P."/>
            <person name="Ryaboy D."/>
            <person name="Schmutz J."/>
            <person name="Schrader J."/>
            <person name="Segerman B."/>
            <person name="Shin H."/>
            <person name="Siddiqui A."/>
            <person name="Sterky F."/>
            <person name="Terry A."/>
            <person name="Tsai C.J."/>
            <person name="Uberbacher E."/>
            <person name="Unneberg P."/>
            <person name="Vahala J."/>
            <person name="Wall K."/>
            <person name="Wessler S."/>
            <person name="Yang G."/>
            <person name="Yin T."/>
            <person name="Douglas C."/>
            <person name="Marra M."/>
            <person name="Sandberg G."/>
            <person name="Van de Peer Y."/>
            <person name="Rokhsar D."/>
        </authorList>
    </citation>
    <scope>NUCLEOTIDE SEQUENCE [LARGE SCALE GENOMIC DNA]</scope>
    <source>
        <strain evidence="8">cv. Nisqually</strain>
    </source>
</reference>
<dbReference type="GO" id="GO:0005576">
    <property type="term" value="C:extracellular region"/>
    <property type="evidence" value="ECO:0007669"/>
    <property type="project" value="UniProtKB-SubCell"/>
</dbReference>
<dbReference type="AlphaFoldDB" id="A0A2K1ZVB4"/>